<dbReference type="GO" id="GO:0006310">
    <property type="term" value="P:DNA recombination"/>
    <property type="evidence" value="ECO:0007669"/>
    <property type="project" value="UniProtKB-KW"/>
</dbReference>
<dbReference type="STRING" id="1069642.Bdt_1192"/>
<evidence type="ECO:0000256" key="2">
    <source>
        <dbReference type="ARBA" id="ARBA00022908"/>
    </source>
</evidence>
<gene>
    <name evidence="5" type="primary">xerD</name>
    <name evidence="5" type="ORF">Bdt_1192</name>
</gene>
<dbReference type="RefSeq" id="WP_015090357.1">
    <property type="nucleotide sequence ID" value="NC_019567.1"/>
</dbReference>
<dbReference type="CDD" id="cd00397">
    <property type="entry name" value="DNA_BRE_C"/>
    <property type="match status" value="1"/>
</dbReference>
<comment type="subcellular location">
    <subcellularLocation>
        <location evidence="1">Cytoplasm</location>
    </subcellularLocation>
</comment>
<dbReference type="OrthoDB" id="9801717at2"/>
<sequence>MSSDVNKSISNKARYGDFAHETISAKQRPYVSNATDQLIKVIAKEVNRHKLTYEQLKRVFREVRTRCHLETPKQGTKLIELPSDADLEKFFSTIPDPVHKLIFQFLLGTGLRISELCTLEVRRIDFPQNTAFIKEGKGNKDRVIVFGNNLKSKIELYLAGRNNRYLFESSLQTKYTPRRIQQLAVQYSKTSSVKIHPHLLRHLYATKLAEAGLSEDQRAILCGHSKNSNAQQIYTHLSLAGVKNQAIEALDKI</sequence>
<dbReference type="InterPro" id="IPR011010">
    <property type="entry name" value="DNA_brk_join_enz"/>
</dbReference>
<dbReference type="PATRIC" id="fig|1069642.3.peg.1176"/>
<evidence type="ECO:0000256" key="1">
    <source>
        <dbReference type="ARBA" id="ARBA00004496"/>
    </source>
</evidence>
<dbReference type="InterPro" id="IPR002104">
    <property type="entry name" value="Integrase_catalytic"/>
</dbReference>
<evidence type="ECO:0000256" key="3">
    <source>
        <dbReference type="ARBA" id="ARBA00023172"/>
    </source>
</evidence>
<dbReference type="AlphaFoldDB" id="K7YM79"/>
<dbReference type="EMBL" id="CP002930">
    <property type="protein sequence ID" value="AFY00891.1"/>
    <property type="molecule type" value="Genomic_DNA"/>
</dbReference>
<dbReference type="SUPFAM" id="SSF56349">
    <property type="entry name" value="DNA breaking-rejoining enzymes"/>
    <property type="match status" value="1"/>
</dbReference>
<reference evidence="5 6" key="1">
    <citation type="journal article" date="2012" name="BMC Genomics">
        <title>Genome analysis of a simultaneously predatory and prey-independent, novel Bdellovibrio bacteriovorus from the River Tiber, supports in silico predictions of both ancient and recent lateral gene transfer from diverse bacteria.</title>
        <authorList>
            <person name="Hobley L."/>
            <person name="Lerner T.R."/>
            <person name="Williams L.E."/>
            <person name="Lambert C."/>
            <person name="Till R."/>
            <person name="Milner D.S."/>
            <person name="Basford S.M."/>
            <person name="Capeness M.J."/>
            <person name="Fenton A.K."/>
            <person name="Atterbury R.J."/>
            <person name="Harris M.A."/>
            <person name="Sockett R.E."/>
        </authorList>
    </citation>
    <scope>NUCLEOTIDE SEQUENCE [LARGE SCALE GENOMIC DNA]</scope>
    <source>
        <strain evidence="5 6">Tiberius</strain>
    </source>
</reference>
<dbReference type="GO" id="GO:0005737">
    <property type="term" value="C:cytoplasm"/>
    <property type="evidence" value="ECO:0007669"/>
    <property type="project" value="UniProtKB-SubCell"/>
</dbReference>
<dbReference type="HOGENOM" id="CLU_077888_0_0_7"/>
<dbReference type="KEGG" id="bbat:Bdt_1192"/>
<dbReference type="PANTHER" id="PTHR30349">
    <property type="entry name" value="PHAGE INTEGRASE-RELATED"/>
    <property type="match status" value="1"/>
</dbReference>
<organism evidence="5 6">
    <name type="scientific">Bdellovibrio bacteriovorus str. Tiberius</name>
    <dbReference type="NCBI Taxonomy" id="1069642"/>
    <lineage>
        <taxon>Bacteria</taxon>
        <taxon>Pseudomonadati</taxon>
        <taxon>Bdellovibrionota</taxon>
        <taxon>Bdellovibrionia</taxon>
        <taxon>Bdellovibrionales</taxon>
        <taxon>Pseudobdellovibrionaceae</taxon>
        <taxon>Bdellovibrio</taxon>
    </lineage>
</organism>
<accession>K7YM79</accession>
<name>K7YM79_BDEBC</name>
<feature type="domain" description="Tyr recombinase" evidence="4">
    <location>
        <begin position="77"/>
        <end position="247"/>
    </location>
</feature>
<dbReference type="GO" id="GO:0015074">
    <property type="term" value="P:DNA integration"/>
    <property type="evidence" value="ECO:0007669"/>
    <property type="project" value="UniProtKB-KW"/>
</dbReference>
<dbReference type="Pfam" id="PF00589">
    <property type="entry name" value="Phage_integrase"/>
    <property type="match status" value="1"/>
</dbReference>
<dbReference type="InterPro" id="IPR013762">
    <property type="entry name" value="Integrase-like_cat_sf"/>
</dbReference>
<protein>
    <submittedName>
        <fullName evidence="5">Integrase/recombinase XerD</fullName>
    </submittedName>
</protein>
<dbReference type="GO" id="GO:0003677">
    <property type="term" value="F:DNA binding"/>
    <property type="evidence" value="ECO:0007669"/>
    <property type="project" value="InterPro"/>
</dbReference>
<evidence type="ECO:0000313" key="6">
    <source>
        <dbReference type="Proteomes" id="UP000010074"/>
    </source>
</evidence>
<dbReference type="InterPro" id="IPR050090">
    <property type="entry name" value="Tyrosine_recombinase_XerCD"/>
</dbReference>
<dbReference type="Gene3D" id="1.10.443.10">
    <property type="entry name" value="Intergrase catalytic core"/>
    <property type="match status" value="1"/>
</dbReference>
<evidence type="ECO:0000313" key="5">
    <source>
        <dbReference type="EMBL" id="AFY00891.1"/>
    </source>
</evidence>
<dbReference type="PROSITE" id="PS51898">
    <property type="entry name" value="TYR_RECOMBINASE"/>
    <property type="match status" value="1"/>
</dbReference>
<keyword evidence="3" id="KW-0233">DNA recombination</keyword>
<keyword evidence="2" id="KW-0229">DNA integration</keyword>
<evidence type="ECO:0000259" key="4">
    <source>
        <dbReference type="PROSITE" id="PS51898"/>
    </source>
</evidence>
<proteinExistence type="predicted"/>
<dbReference type="PANTHER" id="PTHR30349:SF77">
    <property type="entry name" value="TYROSINE RECOMBINASE XERC"/>
    <property type="match status" value="1"/>
</dbReference>
<dbReference type="Proteomes" id="UP000010074">
    <property type="component" value="Chromosome"/>
</dbReference>